<accession>A9V7Z5</accession>
<dbReference type="EMBL" id="CH991566">
    <property type="protein sequence ID" value="EDQ86461.1"/>
    <property type="molecule type" value="Genomic_DNA"/>
</dbReference>
<evidence type="ECO:0000313" key="4">
    <source>
        <dbReference type="Proteomes" id="UP000001357"/>
    </source>
</evidence>
<name>A9V7Z5_MONBE</name>
<dbReference type="GeneID" id="5894111"/>
<evidence type="ECO:0000256" key="2">
    <source>
        <dbReference type="SAM" id="MobiDB-lite"/>
    </source>
</evidence>
<dbReference type="Gene3D" id="3.30.110.70">
    <property type="entry name" value="Hypothetical protein apc22750. Chain B"/>
    <property type="match status" value="1"/>
</dbReference>
<dbReference type="SUPFAM" id="SSF117782">
    <property type="entry name" value="YbjQ-like"/>
    <property type="match status" value="1"/>
</dbReference>
<dbReference type="Pfam" id="PF01906">
    <property type="entry name" value="YbjQ_1"/>
    <property type="match status" value="1"/>
</dbReference>
<evidence type="ECO:0000256" key="1">
    <source>
        <dbReference type="ARBA" id="ARBA00010751"/>
    </source>
</evidence>
<dbReference type="Proteomes" id="UP000001357">
    <property type="component" value="Unassembled WGS sequence"/>
</dbReference>
<dbReference type="PANTHER" id="PTHR34068">
    <property type="entry name" value="UPF0145 PROTEIN YBJQ"/>
    <property type="match status" value="1"/>
</dbReference>
<sequence>MAARLMARVAALRQASLPAGYTTSAGAQGAGRHLAGRLLSSDDSDRAYRENVVDTNTLEFDEATHIRLTTRDSIRGRKVQEELGVVVGTAARSKSFITDLIQRFRGIIGGQLMDYEELFANTTAEATHNAMIHAQRLGATAIVRVRYESAATDSNTTGVSCFVICFGTAVRDMPDPNEPGVQAPLPQISPVHRPKDDAA</sequence>
<comment type="similarity">
    <text evidence="1">Belongs to the UPF0145 family.</text>
</comment>
<proteinExistence type="inferred from homology"/>
<dbReference type="InterPro" id="IPR035439">
    <property type="entry name" value="UPF0145_dom_sf"/>
</dbReference>
<dbReference type="eggNOG" id="ENOG502S6YJ">
    <property type="taxonomic scope" value="Eukaryota"/>
</dbReference>
<dbReference type="PANTHER" id="PTHR34068:SF2">
    <property type="entry name" value="UPF0145 PROTEIN SCO3412"/>
    <property type="match status" value="1"/>
</dbReference>
<dbReference type="InterPro" id="IPR002765">
    <property type="entry name" value="UPF0145_YbjQ-like"/>
</dbReference>
<reference evidence="3 4" key="1">
    <citation type="journal article" date="2008" name="Nature">
        <title>The genome of the choanoflagellate Monosiga brevicollis and the origin of metazoans.</title>
        <authorList>
            <consortium name="JGI Sequencing"/>
            <person name="King N."/>
            <person name="Westbrook M.J."/>
            <person name="Young S.L."/>
            <person name="Kuo A."/>
            <person name="Abedin M."/>
            <person name="Chapman J."/>
            <person name="Fairclough S."/>
            <person name="Hellsten U."/>
            <person name="Isogai Y."/>
            <person name="Letunic I."/>
            <person name="Marr M."/>
            <person name="Pincus D."/>
            <person name="Putnam N."/>
            <person name="Rokas A."/>
            <person name="Wright K.J."/>
            <person name="Zuzow R."/>
            <person name="Dirks W."/>
            <person name="Good M."/>
            <person name="Goodstein D."/>
            <person name="Lemons D."/>
            <person name="Li W."/>
            <person name="Lyons J.B."/>
            <person name="Morris A."/>
            <person name="Nichols S."/>
            <person name="Richter D.J."/>
            <person name="Salamov A."/>
            <person name="Bork P."/>
            <person name="Lim W.A."/>
            <person name="Manning G."/>
            <person name="Miller W.T."/>
            <person name="McGinnis W."/>
            <person name="Shapiro H."/>
            <person name="Tjian R."/>
            <person name="Grigoriev I.V."/>
            <person name="Rokhsar D."/>
        </authorList>
    </citation>
    <scope>NUCLEOTIDE SEQUENCE [LARGE SCALE GENOMIC DNA]</scope>
    <source>
        <strain evidence="4">MX1 / ATCC 50154</strain>
    </source>
</reference>
<dbReference type="InParanoid" id="A9V7Z5"/>
<dbReference type="RefSeq" id="XP_001748851.1">
    <property type="nucleotide sequence ID" value="XM_001748799.1"/>
</dbReference>
<evidence type="ECO:0000313" key="3">
    <source>
        <dbReference type="EMBL" id="EDQ86461.1"/>
    </source>
</evidence>
<dbReference type="AlphaFoldDB" id="A9V7Z5"/>
<protein>
    <submittedName>
        <fullName evidence="3">Uncharacterized protein</fullName>
    </submittedName>
</protein>
<feature type="region of interest" description="Disordered" evidence="2">
    <location>
        <begin position="175"/>
        <end position="199"/>
    </location>
</feature>
<organism evidence="3 4">
    <name type="scientific">Monosiga brevicollis</name>
    <name type="common">Choanoflagellate</name>
    <dbReference type="NCBI Taxonomy" id="81824"/>
    <lineage>
        <taxon>Eukaryota</taxon>
        <taxon>Choanoflagellata</taxon>
        <taxon>Craspedida</taxon>
        <taxon>Salpingoecidae</taxon>
        <taxon>Monosiga</taxon>
    </lineage>
</organism>
<gene>
    <name evidence="3" type="ORF">MONBRDRAFT_28371</name>
</gene>
<dbReference type="KEGG" id="mbr:MONBRDRAFT_28371"/>
<keyword evidence="4" id="KW-1185">Reference proteome</keyword>